<dbReference type="EMBL" id="MU150311">
    <property type="protein sequence ID" value="KAF9459718.1"/>
    <property type="molecule type" value="Genomic_DNA"/>
</dbReference>
<dbReference type="PANTHER" id="PTHR15263">
    <property type="entry name" value="I-KAPPA-B-LIKE PROTEIN IKBL"/>
    <property type="match status" value="1"/>
</dbReference>
<dbReference type="Proteomes" id="UP000807353">
    <property type="component" value="Unassembled WGS sequence"/>
</dbReference>
<evidence type="ECO:0000256" key="5">
    <source>
        <dbReference type="ARBA" id="ARBA00023242"/>
    </source>
</evidence>
<reference evidence="6" key="1">
    <citation type="submission" date="2020-11" db="EMBL/GenBank/DDBJ databases">
        <authorList>
            <consortium name="DOE Joint Genome Institute"/>
            <person name="Ahrendt S."/>
            <person name="Riley R."/>
            <person name="Andreopoulos W."/>
            <person name="Labutti K."/>
            <person name="Pangilinan J."/>
            <person name="Ruiz-Duenas F.J."/>
            <person name="Barrasa J.M."/>
            <person name="Sanchez-Garcia M."/>
            <person name="Camarero S."/>
            <person name="Miyauchi S."/>
            <person name="Serrano A."/>
            <person name="Linde D."/>
            <person name="Babiker R."/>
            <person name="Drula E."/>
            <person name="Ayuso-Fernandez I."/>
            <person name="Pacheco R."/>
            <person name="Padilla G."/>
            <person name="Ferreira P."/>
            <person name="Barriuso J."/>
            <person name="Kellner H."/>
            <person name="Castanera R."/>
            <person name="Alfaro M."/>
            <person name="Ramirez L."/>
            <person name="Pisabarro A.G."/>
            <person name="Kuo A."/>
            <person name="Tritt A."/>
            <person name="Lipzen A."/>
            <person name="He G."/>
            <person name="Yan M."/>
            <person name="Ng V."/>
            <person name="Cullen D."/>
            <person name="Martin F."/>
            <person name="Rosso M.-N."/>
            <person name="Henrissat B."/>
            <person name="Hibbett D."/>
            <person name="Martinez A.T."/>
            <person name="Grigoriev I.V."/>
        </authorList>
    </citation>
    <scope>NUCLEOTIDE SEQUENCE</scope>
    <source>
        <strain evidence="6">CBS 247.69</strain>
    </source>
</reference>
<comment type="caution">
    <text evidence="6">The sequence shown here is derived from an EMBL/GenBank/DDBJ whole genome shotgun (WGS) entry which is preliminary data.</text>
</comment>
<dbReference type="GO" id="GO:0043124">
    <property type="term" value="P:negative regulation of canonical NF-kappaB signal transduction"/>
    <property type="evidence" value="ECO:0007669"/>
    <property type="project" value="InterPro"/>
</dbReference>
<evidence type="ECO:0000256" key="1">
    <source>
        <dbReference type="ARBA" id="ARBA00004123"/>
    </source>
</evidence>
<keyword evidence="2" id="KW-0597">Phosphoprotein</keyword>
<dbReference type="GO" id="GO:0005634">
    <property type="term" value="C:nucleus"/>
    <property type="evidence" value="ECO:0007669"/>
    <property type="project" value="UniProtKB-SubCell"/>
</dbReference>
<evidence type="ECO:0000256" key="2">
    <source>
        <dbReference type="ARBA" id="ARBA00022553"/>
    </source>
</evidence>
<dbReference type="PANTHER" id="PTHR15263:SF1">
    <property type="entry name" value="NF-KAPPA-B INHIBITOR-LIKE PROTEIN 1"/>
    <property type="match status" value="1"/>
</dbReference>
<accession>A0A9P5XZR4</accession>
<dbReference type="OrthoDB" id="412109at2759"/>
<gene>
    <name evidence="6" type="ORF">BDZ94DRAFT_1267516</name>
</gene>
<sequence>MHRREEALRQAASGIGALSAAAIKQEEEAFQQTKERIRQVLLAAFASAAQQGVHFTPYEPEPVNAIALYELKWEELKVNKAQLQPQQLTLTQLPWPVFEFVTDPDIITYGAVHAFVFNEMRPGAKNKTKRDRLRPEILRYHPDKFNSNILPLVHPDHVEGVMIAADRVVKLLNHLMELPM</sequence>
<comment type="subcellular location">
    <subcellularLocation>
        <location evidence="1">Nucleus</location>
    </subcellularLocation>
</comment>
<evidence type="ECO:0000313" key="6">
    <source>
        <dbReference type="EMBL" id="KAF9459718.1"/>
    </source>
</evidence>
<evidence type="ECO:0000256" key="4">
    <source>
        <dbReference type="ARBA" id="ARBA00023043"/>
    </source>
</evidence>
<keyword evidence="4" id="KW-0040">ANK repeat</keyword>
<name>A0A9P5XZR4_9AGAR</name>
<evidence type="ECO:0000256" key="3">
    <source>
        <dbReference type="ARBA" id="ARBA00022737"/>
    </source>
</evidence>
<protein>
    <submittedName>
        <fullName evidence="6">Uncharacterized protein</fullName>
    </submittedName>
</protein>
<keyword evidence="7" id="KW-1185">Reference proteome</keyword>
<organism evidence="6 7">
    <name type="scientific">Collybia nuda</name>
    <dbReference type="NCBI Taxonomy" id="64659"/>
    <lineage>
        <taxon>Eukaryota</taxon>
        <taxon>Fungi</taxon>
        <taxon>Dikarya</taxon>
        <taxon>Basidiomycota</taxon>
        <taxon>Agaricomycotina</taxon>
        <taxon>Agaricomycetes</taxon>
        <taxon>Agaricomycetidae</taxon>
        <taxon>Agaricales</taxon>
        <taxon>Tricholomatineae</taxon>
        <taxon>Clitocybaceae</taxon>
        <taxon>Collybia</taxon>
    </lineage>
</organism>
<dbReference type="InterPro" id="IPR038753">
    <property type="entry name" value="NFKBIL1"/>
</dbReference>
<evidence type="ECO:0000313" key="7">
    <source>
        <dbReference type="Proteomes" id="UP000807353"/>
    </source>
</evidence>
<dbReference type="AlphaFoldDB" id="A0A9P5XZR4"/>
<keyword evidence="3" id="KW-0677">Repeat</keyword>
<keyword evidence="5" id="KW-0539">Nucleus</keyword>
<proteinExistence type="predicted"/>